<dbReference type="InterPro" id="IPR006153">
    <property type="entry name" value="Cation/H_exchanger_TM"/>
</dbReference>
<accession>A0A7T8K214</accession>
<dbReference type="Pfam" id="PF00999">
    <property type="entry name" value="Na_H_Exchanger"/>
    <property type="match status" value="1"/>
</dbReference>
<comment type="similarity">
    <text evidence="9">Belongs to the monovalent cation:proton antiporter 1 (CPA1) transporter (TC 2.A.36) family.</text>
</comment>
<keyword evidence="3 9" id="KW-0812">Transmembrane</keyword>
<dbReference type="AlphaFoldDB" id="A0A7T8K214"/>
<dbReference type="PANTHER" id="PTHR10110">
    <property type="entry name" value="SODIUM/HYDROGEN EXCHANGER"/>
    <property type="match status" value="1"/>
</dbReference>
<dbReference type="OrthoDB" id="196264at2759"/>
<organism evidence="12 13">
    <name type="scientific">Caligus rogercresseyi</name>
    <name type="common">Sea louse</name>
    <dbReference type="NCBI Taxonomy" id="217165"/>
    <lineage>
        <taxon>Eukaryota</taxon>
        <taxon>Metazoa</taxon>
        <taxon>Ecdysozoa</taxon>
        <taxon>Arthropoda</taxon>
        <taxon>Crustacea</taxon>
        <taxon>Multicrustacea</taxon>
        <taxon>Hexanauplia</taxon>
        <taxon>Copepoda</taxon>
        <taxon>Siphonostomatoida</taxon>
        <taxon>Caligidae</taxon>
        <taxon>Caligus</taxon>
    </lineage>
</organism>
<evidence type="ECO:0000313" key="13">
    <source>
        <dbReference type="Proteomes" id="UP000595437"/>
    </source>
</evidence>
<evidence type="ECO:0000256" key="6">
    <source>
        <dbReference type="ARBA" id="ARBA00023065"/>
    </source>
</evidence>
<dbReference type="Proteomes" id="UP000595437">
    <property type="component" value="Chromosome 11"/>
</dbReference>
<feature type="transmembrane region" description="Helical" evidence="10">
    <location>
        <begin position="371"/>
        <end position="395"/>
    </location>
</feature>
<evidence type="ECO:0000259" key="11">
    <source>
        <dbReference type="Pfam" id="PF00999"/>
    </source>
</evidence>
<keyword evidence="2 9" id="KW-0813">Transport</keyword>
<feature type="transmembrane region" description="Helical" evidence="10">
    <location>
        <begin position="314"/>
        <end position="339"/>
    </location>
</feature>
<evidence type="ECO:0000256" key="2">
    <source>
        <dbReference type="ARBA" id="ARBA00022448"/>
    </source>
</evidence>
<dbReference type="EMBL" id="CP045900">
    <property type="protein sequence ID" value="QQP41950.1"/>
    <property type="molecule type" value="Genomic_DNA"/>
</dbReference>
<keyword evidence="13" id="KW-1185">Reference proteome</keyword>
<dbReference type="PANTHER" id="PTHR10110:SF126">
    <property type="entry name" value="NA(+)_H(+) EXCHANGER PROTEIN 7"/>
    <property type="match status" value="1"/>
</dbReference>
<feature type="transmembrane region" description="Helical" evidence="10">
    <location>
        <begin position="282"/>
        <end position="302"/>
    </location>
</feature>
<dbReference type="GO" id="GO:0005886">
    <property type="term" value="C:plasma membrane"/>
    <property type="evidence" value="ECO:0007669"/>
    <property type="project" value="TreeGrafter"/>
</dbReference>
<feature type="transmembrane region" description="Helical" evidence="10">
    <location>
        <begin position="109"/>
        <end position="129"/>
    </location>
</feature>
<keyword evidence="6 9" id="KW-0406">Ion transport</keyword>
<dbReference type="GO" id="GO:0098719">
    <property type="term" value="P:sodium ion import across plasma membrane"/>
    <property type="evidence" value="ECO:0007669"/>
    <property type="project" value="TreeGrafter"/>
</dbReference>
<dbReference type="GO" id="GO:0015386">
    <property type="term" value="F:potassium:proton antiporter activity"/>
    <property type="evidence" value="ECO:0007669"/>
    <property type="project" value="TreeGrafter"/>
</dbReference>
<reference evidence="13" key="1">
    <citation type="submission" date="2021-01" db="EMBL/GenBank/DDBJ databases">
        <title>Caligus Genome Assembly.</title>
        <authorList>
            <person name="Gallardo-Escarate C."/>
        </authorList>
    </citation>
    <scope>NUCLEOTIDE SEQUENCE [LARGE SCALE GENOMIC DNA]</scope>
</reference>
<dbReference type="Gene3D" id="6.10.140.1330">
    <property type="match status" value="1"/>
</dbReference>
<dbReference type="GO" id="GO:0015385">
    <property type="term" value="F:sodium:proton antiporter activity"/>
    <property type="evidence" value="ECO:0007669"/>
    <property type="project" value="InterPro"/>
</dbReference>
<feature type="transmembrane region" description="Helical" evidence="10">
    <location>
        <begin position="26"/>
        <end position="44"/>
    </location>
</feature>
<keyword evidence="4 10" id="KW-1133">Transmembrane helix</keyword>
<keyword evidence="9" id="KW-0050">Antiport</keyword>
<dbReference type="InterPro" id="IPR004709">
    <property type="entry name" value="NaH_exchanger"/>
</dbReference>
<dbReference type="PRINTS" id="PR01084">
    <property type="entry name" value="NAHEXCHNGR"/>
</dbReference>
<evidence type="ECO:0000313" key="12">
    <source>
        <dbReference type="EMBL" id="QQP41950.1"/>
    </source>
</evidence>
<dbReference type="NCBIfam" id="TIGR00840">
    <property type="entry name" value="b_cpa1"/>
    <property type="match status" value="1"/>
</dbReference>
<keyword evidence="8 9" id="KW-0739">Sodium transport</keyword>
<name>A0A7T8K214_CALRO</name>
<evidence type="ECO:0000256" key="9">
    <source>
        <dbReference type="RuleBase" id="RU003722"/>
    </source>
</evidence>
<evidence type="ECO:0000256" key="4">
    <source>
        <dbReference type="ARBA" id="ARBA00022989"/>
    </source>
</evidence>
<evidence type="ECO:0000256" key="10">
    <source>
        <dbReference type="SAM" id="Phobius"/>
    </source>
</evidence>
<proteinExistence type="inferred from homology"/>
<evidence type="ECO:0000256" key="7">
    <source>
        <dbReference type="ARBA" id="ARBA00023136"/>
    </source>
</evidence>
<feature type="non-terminal residue" evidence="12">
    <location>
        <position position="604"/>
    </location>
</feature>
<dbReference type="InterPro" id="IPR018422">
    <property type="entry name" value="Cation/H_exchanger_CPA1"/>
</dbReference>
<sequence length="604" mass="67778">REEAVPQNGTSGHSSIHLISWRWEEYSSILLFNLMIILAAVFKVGFHQASFMRPHNLRISGWGLVAKLLVFTPSNPFPTFSNSLFFNVLLPPVILDSAYSLYDREFISNLGSVLTFAIFGTLINIFAVGGALKGTQPMECFTFSTLISAVDPVAVLAIFEEVGVNLGLYFLVFGESLLNDGVTIVIYNTVTVLEDKSDIVLWDYGLAVLSFLAIAGGGFGIGVTCGIITAVLLKYTRESRVIEPLCSLRNLHWSGIMALIGCGVTQKRYAFPNASNKTRGTIKYGVQTLSSVSDAIIFLFLGNVSLSQEHDFHLYFVLWTLLLITVTRFFGVFFLSAIINTQKTSPFLLKNSSSWPTVVYAAHDTKAYKPMIMTTTIIVILFTVFIQGGTIKLLVSLLNIRRKDESKDTLSDIINGKLIDQTMGGLEAITGSVSKYRIINLIEYVDKNYIMKYILSNHSLINLEQKLRDVTMDEHYARLFGPSLLAKGDALGGIEGSLYASLISRVGLIDPSRQSLKYLLNSSPYEQYRRRLLSRSHSFDDHILRELDSNRERASRFKHILSKNDERRKLLAYSRMGMRYVRPEPSQTKDYLVKLIKDEYKSGR</sequence>
<evidence type="ECO:0000256" key="1">
    <source>
        <dbReference type="ARBA" id="ARBA00004141"/>
    </source>
</evidence>
<feature type="transmembrane region" description="Helical" evidence="10">
    <location>
        <begin position="207"/>
        <end position="233"/>
    </location>
</feature>
<evidence type="ECO:0000256" key="5">
    <source>
        <dbReference type="ARBA" id="ARBA00023053"/>
    </source>
</evidence>
<evidence type="ECO:0000256" key="8">
    <source>
        <dbReference type="ARBA" id="ARBA00023201"/>
    </source>
</evidence>
<dbReference type="GO" id="GO:0051453">
    <property type="term" value="P:regulation of intracellular pH"/>
    <property type="evidence" value="ECO:0007669"/>
    <property type="project" value="TreeGrafter"/>
</dbReference>
<feature type="domain" description="Cation/H+ exchanger transmembrane" evidence="11">
    <location>
        <begin position="74"/>
        <end position="395"/>
    </location>
</feature>
<evidence type="ECO:0000256" key="3">
    <source>
        <dbReference type="ARBA" id="ARBA00022692"/>
    </source>
</evidence>
<comment type="subcellular location">
    <subcellularLocation>
        <location evidence="1">Membrane</location>
        <topology evidence="1">Multi-pass membrane protein</topology>
    </subcellularLocation>
</comment>
<protein>
    <recommendedName>
        <fullName evidence="9">Sodium/hydrogen exchanger</fullName>
    </recommendedName>
</protein>
<gene>
    <name evidence="12" type="ORF">FKW44_016469</name>
</gene>
<keyword evidence="7 10" id="KW-0472">Membrane</keyword>
<keyword evidence="5" id="KW-0915">Sodium</keyword>